<reference evidence="2" key="4">
    <citation type="journal article" date="2015" name="G3 (Bethesda)">
        <title>Genome sequences of three phytopathogenic species of the Magnaporthaceae family of fungi.</title>
        <authorList>
            <person name="Okagaki L.H."/>
            <person name="Nunes C.C."/>
            <person name="Sailsbery J."/>
            <person name="Clay B."/>
            <person name="Brown D."/>
            <person name="John T."/>
            <person name="Oh Y."/>
            <person name="Young N."/>
            <person name="Fitzgerald M."/>
            <person name="Haas B.J."/>
            <person name="Zeng Q."/>
            <person name="Young S."/>
            <person name="Adiconis X."/>
            <person name="Fan L."/>
            <person name="Levin J.Z."/>
            <person name="Mitchell T.K."/>
            <person name="Okubara P.A."/>
            <person name="Farman M.L."/>
            <person name="Kohn L.M."/>
            <person name="Birren B."/>
            <person name="Ma L.-J."/>
            <person name="Dean R.A."/>
        </authorList>
    </citation>
    <scope>NUCLEOTIDE SEQUENCE</scope>
    <source>
        <strain evidence="2">R3-111a-1</strain>
    </source>
</reference>
<name>J3PLD6_GAET3</name>
<reference evidence="3" key="1">
    <citation type="submission" date="2010-07" db="EMBL/GenBank/DDBJ databases">
        <title>The genome sequence of Gaeumannomyces graminis var. tritici strain R3-111a-1.</title>
        <authorList>
            <consortium name="The Broad Institute Genome Sequencing Platform"/>
            <person name="Ma L.-J."/>
            <person name="Dead R."/>
            <person name="Young S."/>
            <person name="Zeng Q."/>
            <person name="Koehrsen M."/>
            <person name="Alvarado L."/>
            <person name="Berlin A."/>
            <person name="Chapman S.B."/>
            <person name="Chen Z."/>
            <person name="Freedman E."/>
            <person name="Gellesch M."/>
            <person name="Goldberg J."/>
            <person name="Griggs A."/>
            <person name="Gujja S."/>
            <person name="Heilman E.R."/>
            <person name="Heiman D."/>
            <person name="Hepburn T."/>
            <person name="Howarth C."/>
            <person name="Jen D."/>
            <person name="Larson L."/>
            <person name="Mehta T."/>
            <person name="Neiman D."/>
            <person name="Pearson M."/>
            <person name="Roberts A."/>
            <person name="Saif S."/>
            <person name="Shea T."/>
            <person name="Shenoy N."/>
            <person name="Sisk P."/>
            <person name="Stolte C."/>
            <person name="Sykes S."/>
            <person name="Walk T."/>
            <person name="White J."/>
            <person name="Yandava C."/>
            <person name="Haas B."/>
            <person name="Nusbaum C."/>
            <person name="Birren B."/>
        </authorList>
    </citation>
    <scope>NUCLEOTIDE SEQUENCE [LARGE SCALE GENOMIC DNA]</scope>
    <source>
        <strain evidence="3">R3-111a-1</strain>
    </source>
</reference>
<protein>
    <submittedName>
        <fullName evidence="1 2">Uncharacterized protein</fullName>
    </submittedName>
</protein>
<reference evidence="1" key="3">
    <citation type="submission" date="2010-09" db="EMBL/GenBank/DDBJ databases">
        <title>Annotation of Gaeumannomyces graminis var. tritici R3-111a-1.</title>
        <authorList>
            <consortium name="The Broad Institute Genome Sequencing Platform"/>
            <person name="Ma L.-J."/>
            <person name="Dead R."/>
            <person name="Young S.K."/>
            <person name="Zeng Q."/>
            <person name="Gargeya S."/>
            <person name="Fitzgerald M."/>
            <person name="Haas B."/>
            <person name="Abouelleil A."/>
            <person name="Alvarado L."/>
            <person name="Arachchi H.M."/>
            <person name="Berlin A."/>
            <person name="Brown A."/>
            <person name="Chapman S.B."/>
            <person name="Chen Z."/>
            <person name="Dunbar C."/>
            <person name="Freedman E."/>
            <person name="Gearin G."/>
            <person name="Gellesch M."/>
            <person name="Goldberg J."/>
            <person name="Griggs A."/>
            <person name="Gujja S."/>
            <person name="Heiman D."/>
            <person name="Howarth C."/>
            <person name="Larson L."/>
            <person name="Lui A."/>
            <person name="MacDonald P.J.P."/>
            <person name="Mehta T."/>
            <person name="Montmayeur A."/>
            <person name="Murphy C."/>
            <person name="Neiman D."/>
            <person name="Pearson M."/>
            <person name="Priest M."/>
            <person name="Roberts A."/>
            <person name="Saif S."/>
            <person name="Shea T."/>
            <person name="Shenoy N."/>
            <person name="Sisk P."/>
            <person name="Stolte C."/>
            <person name="Sykes S."/>
            <person name="Yandava C."/>
            <person name="Wortman J."/>
            <person name="Nusbaum C."/>
            <person name="Birren B."/>
        </authorList>
    </citation>
    <scope>NUCLEOTIDE SEQUENCE</scope>
    <source>
        <strain evidence="1">R3-111a-1</strain>
    </source>
</reference>
<dbReference type="AlphaFoldDB" id="J3PLD6"/>
<evidence type="ECO:0000313" key="2">
    <source>
        <dbReference type="EnsemblFungi" id="EJT68020"/>
    </source>
</evidence>
<dbReference type="VEuPathDB" id="FungiDB:GGTG_14402"/>
<gene>
    <name evidence="2" type="primary">20354860</name>
    <name evidence="1" type="ORF">GGTG_14402</name>
</gene>
<dbReference type="RefSeq" id="XP_009230592.1">
    <property type="nucleotide sequence ID" value="XM_009232328.1"/>
</dbReference>
<dbReference type="EMBL" id="GL385762">
    <property type="protein sequence ID" value="EJT68020.1"/>
    <property type="molecule type" value="Genomic_DNA"/>
</dbReference>
<reference evidence="2" key="5">
    <citation type="submission" date="2018-04" db="UniProtKB">
        <authorList>
            <consortium name="EnsemblFungi"/>
        </authorList>
    </citation>
    <scope>IDENTIFICATION</scope>
    <source>
        <strain evidence="2">R3-111a-1</strain>
    </source>
</reference>
<reference evidence="1" key="2">
    <citation type="submission" date="2010-07" db="EMBL/GenBank/DDBJ databases">
        <authorList>
            <consortium name="The Broad Institute Genome Sequencing Platform"/>
            <consortium name="Broad Institute Genome Sequencing Center for Infectious Disease"/>
            <person name="Ma L.-J."/>
            <person name="Dead R."/>
            <person name="Young S."/>
            <person name="Zeng Q."/>
            <person name="Koehrsen M."/>
            <person name="Alvarado L."/>
            <person name="Berlin A."/>
            <person name="Chapman S.B."/>
            <person name="Chen Z."/>
            <person name="Freedman E."/>
            <person name="Gellesch M."/>
            <person name="Goldberg J."/>
            <person name="Griggs A."/>
            <person name="Gujja S."/>
            <person name="Heilman E.R."/>
            <person name="Heiman D."/>
            <person name="Hepburn T."/>
            <person name="Howarth C."/>
            <person name="Jen D."/>
            <person name="Larson L."/>
            <person name="Mehta T."/>
            <person name="Neiman D."/>
            <person name="Pearson M."/>
            <person name="Roberts A."/>
            <person name="Saif S."/>
            <person name="Shea T."/>
            <person name="Shenoy N."/>
            <person name="Sisk P."/>
            <person name="Stolte C."/>
            <person name="Sykes S."/>
            <person name="Walk T."/>
            <person name="White J."/>
            <person name="Yandava C."/>
            <person name="Haas B."/>
            <person name="Nusbaum C."/>
            <person name="Birren B."/>
        </authorList>
    </citation>
    <scope>NUCLEOTIDE SEQUENCE</scope>
    <source>
        <strain evidence="1">R3-111a-1</strain>
    </source>
</reference>
<accession>J3PLD6</accession>
<keyword evidence="3" id="KW-1185">Reference proteome</keyword>
<dbReference type="GeneID" id="20354860"/>
<proteinExistence type="predicted"/>
<evidence type="ECO:0000313" key="1">
    <source>
        <dbReference type="EMBL" id="EJT68020.1"/>
    </source>
</evidence>
<sequence>MHLSGDWLLVKNTNLTSLMVPHRKLERLGVRDNSRLTSVKLLPSVSDGANLSVITIEQKDAHLKRWSWPKGPIRVVEIEARIDEEFL</sequence>
<evidence type="ECO:0000313" key="3">
    <source>
        <dbReference type="Proteomes" id="UP000006039"/>
    </source>
</evidence>
<dbReference type="EnsemblFungi" id="EJT68020">
    <property type="protein sequence ID" value="EJT68020"/>
    <property type="gene ID" value="GGTG_14402"/>
</dbReference>
<dbReference type="Proteomes" id="UP000006039">
    <property type="component" value="Unassembled WGS sequence"/>
</dbReference>
<dbReference type="HOGENOM" id="CLU_2483496_0_0_1"/>
<organism evidence="1">
    <name type="scientific">Gaeumannomyces tritici (strain R3-111a-1)</name>
    <name type="common">Wheat and barley take-all root rot fungus</name>
    <name type="synonym">Gaeumannomyces graminis var. tritici</name>
    <dbReference type="NCBI Taxonomy" id="644352"/>
    <lineage>
        <taxon>Eukaryota</taxon>
        <taxon>Fungi</taxon>
        <taxon>Dikarya</taxon>
        <taxon>Ascomycota</taxon>
        <taxon>Pezizomycotina</taxon>
        <taxon>Sordariomycetes</taxon>
        <taxon>Sordariomycetidae</taxon>
        <taxon>Magnaporthales</taxon>
        <taxon>Magnaporthaceae</taxon>
        <taxon>Gaeumannomyces</taxon>
    </lineage>
</organism>